<keyword evidence="1" id="KW-0418">Kinase</keyword>
<evidence type="ECO:0000256" key="1">
    <source>
        <dbReference type="HAMAP-Rule" id="MF_02128"/>
    </source>
</evidence>
<comment type="miscellaneous">
    <text evidence="1">Reaction mechanism of ThiL seems to utilize a direct, inline transfer of the gamma-phosphate of ATP to TMP rather than a phosphorylated enzyme intermediate.</text>
</comment>
<feature type="binding site" evidence="1">
    <location>
        <position position="91"/>
    </location>
    <ligand>
        <name>Mg(2+)</name>
        <dbReference type="ChEBI" id="CHEBI:18420"/>
        <label>4</label>
    </ligand>
</feature>
<dbReference type="Gene3D" id="3.90.650.10">
    <property type="entry name" value="PurM-like C-terminal domain"/>
    <property type="match status" value="1"/>
</dbReference>
<feature type="binding site" evidence="1">
    <location>
        <position position="240"/>
    </location>
    <ligand>
        <name>Mg(2+)</name>
        <dbReference type="ChEBI" id="CHEBI:18420"/>
        <label>3</label>
    </ligand>
</feature>
<gene>
    <name evidence="1" type="primary">thiL</name>
    <name evidence="3" type="ORF">QDX21_01000</name>
</gene>
<dbReference type="Proteomes" id="UP001224674">
    <property type="component" value="Chromosome"/>
</dbReference>
<dbReference type="InterPro" id="IPR036676">
    <property type="entry name" value="PurM-like_C_sf"/>
</dbReference>
<dbReference type="PANTHER" id="PTHR30270:SF0">
    <property type="entry name" value="THIAMINE-MONOPHOSPHATE KINASE"/>
    <property type="match status" value="1"/>
</dbReference>
<feature type="binding site" evidence="1">
    <location>
        <position position="297"/>
    </location>
    <ligand>
        <name>substrate</name>
    </ligand>
</feature>
<comment type="catalytic activity">
    <reaction evidence="1">
        <text>thiamine phosphate + ATP = thiamine diphosphate + ADP</text>
        <dbReference type="Rhea" id="RHEA:15913"/>
        <dbReference type="ChEBI" id="CHEBI:30616"/>
        <dbReference type="ChEBI" id="CHEBI:37575"/>
        <dbReference type="ChEBI" id="CHEBI:58937"/>
        <dbReference type="ChEBI" id="CHEBI:456216"/>
        <dbReference type="EC" id="2.7.4.16"/>
    </reaction>
</comment>
<comment type="similarity">
    <text evidence="1">Belongs to the thiamine-monophosphate kinase family.</text>
</comment>
<keyword evidence="1" id="KW-0460">Magnesium</keyword>
<keyword evidence="1" id="KW-0784">Thiamine biosynthesis</keyword>
<feature type="binding site" evidence="1">
    <location>
        <position position="343"/>
    </location>
    <ligand>
        <name>substrate</name>
    </ligand>
</feature>
<dbReference type="AlphaFoldDB" id="A0AAJ6AIP7"/>
<dbReference type="Pfam" id="PF00586">
    <property type="entry name" value="AIRS"/>
    <property type="match status" value="1"/>
</dbReference>
<feature type="binding site" evidence="1">
    <location>
        <position position="142"/>
    </location>
    <ligand>
        <name>Mg(2+)</name>
        <dbReference type="ChEBI" id="CHEBI:18420"/>
        <label>1</label>
    </ligand>
</feature>
<keyword evidence="1" id="KW-0479">Metal-binding</keyword>
<feature type="binding site" evidence="1">
    <location>
        <position position="57"/>
    </location>
    <ligand>
        <name>Mg(2+)</name>
        <dbReference type="ChEBI" id="CHEBI:18420"/>
        <label>1</label>
    </ligand>
</feature>
<protein>
    <recommendedName>
        <fullName evidence="1">Thiamine-monophosphate kinase</fullName>
        <shortName evidence="1">TMP kinase</shortName>
        <shortName evidence="1">Thiamine-phosphate kinase</shortName>
        <ecNumber evidence="1">2.7.4.16</ecNumber>
    </recommendedName>
</protein>
<dbReference type="InterPro" id="IPR036921">
    <property type="entry name" value="PurM-like_N_sf"/>
</dbReference>
<keyword evidence="4" id="KW-1185">Reference proteome</keyword>
<feature type="binding site" evidence="1">
    <location>
        <position position="91"/>
    </location>
    <ligand>
        <name>Mg(2+)</name>
        <dbReference type="ChEBI" id="CHEBI:18420"/>
        <label>2</label>
    </ligand>
</feature>
<comment type="function">
    <text evidence="1">Catalyzes the ATP-dependent phosphorylation of thiamine-monophosphate (TMP) to form thiamine-pyrophosphate (TPP), the active form of vitamin B1.</text>
</comment>
<dbReference type="GO" id="GO:0009228">
    <property type="term" value="P:thiamine biosynthetic process"/>
    <property type="evidence" value="ECO:0007669"/>
    <property type="project" value="UniProtKB-KW"/>
</dbReference>
<evidence type="ECO:0000313" key="4">
    <source>
        <dbReference type="Proteomes" id="UP001224674"/>
    </source>
</evidence>
<feature type="binding site" evidence="1">
    <location>
        <position position="242"/>
    </location>
    <ligand>
        <name>ATP</name>
        <dbReference type="ChEBI" id="CHEBI:30616"/>
    </ligand>
</feature>
<keyword evidence="1" id="KW-0808">Transferase</keyword>
<feature type="binding site" evidence="1">
    <location>
        <position position="243"/>
    </location>
    <ligand>
        <name>Mg(2+)</name>
        <dbReference type="ChEBI" id="CHEBI:18420"/>
        <label>5</label>
    </ligand>
</feature>
<evidence type="ECO:0000313" key="3">
    <source>
        <dbReference type="EMBL" id="WGH93427.1"/>
    </source>
</evidence>
<dbReference type="GO" id="GO:0000287">
    <property type="term" value="F:magnesium ion binding"/>
    <property type="evidence" value="ECO:0007669"/>
    <property type="project" value="UniProtKB-UniRule"/>
</dbReference>
<dbReference type="SUPFAM" id="SSF56042">
    <property type="entry name" value="PurM C-terminal domain-like"/>
    <property type="match status" value="1"/>
</dbReference>
<dbReference type="EMBL" id="CP122566">
    <property type="protein sequence ID" value="WGH93427.1"/>
    <property type="molecule type" value="Genomic_DNA"/>
</dbReference>
<feature type="binding site" evidence="1">
    <location>
        <position position="91"/>
    </location>
    <ligand>
        <name>Mg(2+)</name>
        <dbReference type="ChEBI" id="CHEBI:18420"/>
        <label>3</label>
    </ligand>
</feature>
<name>A0AAJ6AIP7_9MICC</name>
<feature type="binding site" evidence="1">
    <location>
        <position position="57"/>
    </location>
    <ligand>
        <name>Mg(2+)</name>
        <dbReference type="ChEBI" id="CHEBI:18420"/>
        <label>2</label>
    </ligand>
</feature>
<dbReference type="EC" id="2.7.4.16" evidence="1"/>
<feature type="domain" description="PurM-like N-terminal" evidence="2">
    <location>
        <begin position="31"/>
        <end position="158"/>
    </location>
</feature>
<dbReference type="Gene3D" id="3.30.1330.10">
    <property type="entry name" value="PurM-like, N-terminal domain"/>
    <property type="match status" value="1"/>
</dbReference>
<dbReference type="SUPFAM" id="SSF55326">
    <property type="entry name" value="PurM N-terminal domain-like"/>
    <property type="match status" value="1"/>
</dbReference>
<reference evidence="3 4" key="1">
    <citation type="submission" date="2023-03" db="EMBL/GenBank/DDBJ databases">
        <title>Complete genome sequences of several Auritidibacter ignavus strains isolated from ear infections.</title>
        <authorList>
            <person name="Baehr T."/>
            <person name="Baumhoegger A.M."/>
        </authorList>
    </citation>
    <scope>NUCLEOTIDE SEQUENCE [LARGE SCALE GENOMIC DNA]</scope>
    <source>
        <strain evidence="3 4">BABAE-6</strain>
    </source>
</reference>
<comment type="pathway">
    <text evidence="1">Cofactor biosynthesis; thiamine diphosphate biosynthesis; thiamine diphosphate from thiamine phosphate: step 1/1.</text>
</comment>
<dbReference type="PIRSF" id="PIRSF005303">
    <property type="entry name" value="Thiam_monoph_kin"/>
    <property type="match status" value="1"/>
</dbReference>
<comment type="caution">
    <text evidence="1">Lacks conserved residue(s) required for the propagation of feature annotation.</text>
</comment>
<dbReference type="InterPro" id="IPR006283">
    <property type="entry name" value="ThiL-like"/>
</dbReference>
<proteinExistence type="inferred from homology"/>
<dbReference type="HAMAP" id="MF_02128">
    <property type="entry name" value="TMP_kinase"/>
    <property type="match status" value="1"/>
</dbReference>
<keyword evidence="1" id="KW-0547">Nucleotide-binding</keyword>
<organism evidence="3 4">
    <name type="scientific">Auritidibacter ignavus</name>
    <dbReference type="NCBI Taxonomy" id="678932"/>
    <lineage>
        <taxon>Bacteria</taxon>
        <taxon>Bacillati</taxon>
        <taxon>Actinomycetota</taxon>
        <taxon>Actinomycetes</taxon>
        <taxon>Micrococcales</taxon>
        <taxon>Micrococcaceae</taxon>
        <taxon>Auritidibacter</taxon>
    </lineage>
</organism>
<sequence length="349" mass="37087">MTIADIGEDGILDILHARFSTSWAEDEVGPGDDAAVIHLGHHTAPGAGPARMVVCADTMNQDHSFRLSWPRGVEDNGYSTGWKLVAQNLSDLNAMGAIPTHLVISLALPGWLRVQWVEQFATGVMASLRYLGVPGVKVAGGDLTAGAEISASLTALGVLATEAVTQRSIRANPTVASSYRLIHRGHPGWATAGLEVLESTTELPRALSRDAARAVRAQLRPRPELAVGPAVARQVVAMMDVSDGIGRDAHRLAKANRARVRVDPTWVRRRATELAPLAQALTGETATAEQWVHGGGEDYGLLAVIGEYDPIPDGFEVIGTLSPATTVDGESWAAAEQDQGPGWDHFRTS</sequence>
<dbReference type="CDD" id="cd02194">
    <property type="entry name" value="ThiL"/>
    <property type="match status" value="1"/>
</dbReference>
<dbReference type="InterPro" id="IPR016188">
    <property type="entry name" value="PurM-like_N"/>
</dbReference>
<feature type="binding site" evidence="1">
    <location>
        <position position="33"/>
    </location>
    <ligand>
        <name>Mg(2+)</name>
        <dbReference type="ChEBI" id="CHEBI:18420"/>
        <label>3</label>
    </ligand>
</feature>
<feature type="binding site" evidence="1">
    <location>
        <position position="33"/>
    </location>
    <ligand>
        <name>Mg(2+)</name>
        <dbReference type="ChEBI" id="CHEBI:18420"/>
        <label>4</label>
    </ligand>
</feature>
<dbReference type="RefSeq" id="WP_279674935.1">
    <property type="nucleotide sequence ID" value="NZ_CP122566.1"/>
</dbReference>
<dbReference type="GO" id="GO:0009030">
    <property type="term" value="F:thiamine-phosphate kinase activity"/>
    <property type="evidence" value="ECO:0007669"/>
    <property type="project" value="UniProtKB-UniRule"/>
</dbReference>
<evidence type="ECO:0000259" key="2">
    <source>
        <dbReference type="Pfam" id="PF00586"/>
    </source>
</evidence>
<dbReference type="GO" id="GO:0005524">
    <property type="term" value="F:ATP binding"/>
    <property type="evidence" value="ECO:0007669"/>
    <property type="project" value="UniProtKB-UniRule"/>
</dbReference>
<keyword evidence="1" id="KW-0067">ATP-binding</keyword>
<dbReference type="PANTHER" id="PTHR30270">
    <property type="entry name" value="THIAMINE-MONOPHOSPHATE KINASE"/>
    <property type="match status" value="1"/>
</dbReference>
<feature type="binding site" evidence="1">
    <location>
        <begin position="141"/>
        <end position="142"/>
    </location>
    <ligand>
        <name>ATP</name>
        <dbReference type="ChEBI" id="CHEBI:30616"/>
    </ligand>
</feature>
<dbReference type="GO" id="GO:0009229">
    <property type="term" value="P:thiamine diphosphate biosynthetic process"/>
    <property type="evidence" value="ECO:0007669"/>
    <property type="project" value="UniProtKB-UniRule"/>
</dbReference>
<accession>A0AAJ6AIP7</accession>